<evidence type="ECO:0000256" key="5">
    <source>
        <dbReference type="ARBA" id="ARBA00022737"/>
    </source>
</evidence>
<comment type="subcellular location">
    <subcellularLocation>
        <location evidence="1">Membrane</location>
        <topology evidence="1">Multi-pass membrane protein</topology>
    </subcellularLocation>
</comment>
<feature type="repeat" description="ANK" evidence="12">
    <location>
        <begin position="265"/>
        <end position="297"/>
    </location>
</feature>
<dbReference type="InterPro" id="IPR002110">
    <property type="entry name" value="Ankyrin_rpt"/>
</dbReference>
<dbReference type="Pfam" id="PF00520">
    <property type="entry name" value="Ion_trans"/>
    <property type="match status" value="1"/>
</dbReference>
<evidence type="ECO:0000256" key="7">
    <source>
        <dbReference type="ARBA" id="ARBA00023043"/>
    </source>
</evidence>
<keyword evidence="17" id="KW-1185">Reference proteome</keyword>
<feature type="transmembrane region" description="Helical" evidence="14">
    <location>
        <begin position="640"/>
        <end position="664"/>
    </location>
</feature>
<evidence type="ECO:0000256" key="10">
    <source>
        <dbReference type="ARBA" id="ARBA00023180"/>
    </source>
</evidence>
<dbReference type="Pfam" id="PF12796">
    <property type="entry name" value="Ank_2"/>
    <property type="match status" value="3"/>
</dbReference>
<evidence type="ECO:0000256" key="2">
    <source>
        <dbReference type="ARBA" id="ARBA00022448"/>
    </source>
</evidence>
<name>A0A8K0D0H4_IGNLU</name>
<keyword evidence="10" id="KW-0325">Glycoprotein</keyword>
<dbReference type="EMBL" id="VTPC01004478">
    <property type="protein sequence ID" value="KAF2897095.1"/>
    <property type="molecule type" value="Genomic_DNA"/>
</dbReference>
<evidence type="ECO:0000256" key="8">
    <source>
        <dbReference type="ARBA" id="ARBA00023065"/>
    </source>
</evidence>
<feature type="repeat" description="ANK" evidence="12">
    <location>
        <begin position="331"/>
        <end position="364"/>
    </location>
</feature>
<feature type="transmembrane region" description="Helical" evidence="14">
    <location>
        <begin position="530"/>
        <end position="547"/>
    </location>
</feature>
<dbReference type="Pfam" id="PF13637">
    <property type="entry name" value="Ank_4"/>
    <property type="match status" value="1"/>
</dbReference>
<dbReference type="PANTHER" id="PTHR47143">
    <property type="entry name" value="TRANSIENT RECEPTOR POTENTIAL CATION CHANNEL PROTEIN PAINLESS"/>
    <property type="match status" value="1"/>
</dbReference>
<keyword evidence="5" id="KW-0677">Repeat</keyword>
<feature type="transmembrane region" description="Helical" evidence="14">
    <location>
        <begin position="703"/>
        <end position="725"/>
    </location>
</feature>
<gene>
    <name evidence="16" type="ORF">ILUMI_09076</name>
</gene>
<dbReference type="OrthoDB" id="7464126at2759"/>
<reference evidence="16" key="1">
    <citation type="submission" date="2019-08" db="EMBL/GenBank/DDBJ databases">
        <title>The genome of the North American firefly Photinus pyralis.</title>
        <authorList>
            <consortium name="Photinus pyralis genome working group"/>
            <person name="Fallon T.R."/>
            <person name="Sander Lower S.E."/>
            <person name="Weng J.-K."/>
        </authorList>
    </citation>
    <scope>NUCLEOTIDE SEQUENCE</scope>
    <source>
        <strain evidence="16">TRF0915ILg1</strain>
        <tissue evidence="16">Whole body</tissue>
    </source>
</reference>
<dbReference type="PROSITE" id="PS50297">
    <property type="entry name" value="ANK_REP_REGION"/>
    <property type="match status" value="9"/>
</dbReference>
<dbReference type="InterPro" id="IPR052076">
    <property type="entry name" value="TRP_cation_channel"/>
</dbReference>
<evidence type="ECO:0000256" key="9">
    <source>
        <dbReference type="ARBA" id="ARBA00023136"/>
    </source>
</evidence>
<dbReference type="GO" id="GO:0005216">
    <property type="term" value="F:monoatomic ion channel activity"/>
    <property type="evidence" value="ECO:0007669"/>
    <property type="project" value="InterPro"/>
</dbReference>
<dbReference type="PANTHER" id="PTHR47143:SF1">
    <property type="entry name" value="ION_TRANS DOMAIN-CONTAINING PROTEIN"/>
    <property type="match status" value="1"/>
</dbReference>
<dbReference type="Proteomes" id="UP000801492">
    <property type="component" value="Unassembled WGS sequence"/>
</dbReference>
<proteinExistence type="predicted"/>
<keyword evidence="13" id="KW-0175">Coiled coil</keyword>
<dbReference type="InterPro" id="IPR005821">
    <property type="entry name" value="Ion_trans_dom"/>
</dbReference>
<feature type="repeat" description="ANK" evidence="12">
    <location>
        <begin position="365"/>
        <end position="397"/>
    </location>
</feature>
<evidence type="ECO:0000256" key="13">
    <source>
        <dbReference type="SAM" id="Coils"/>
    </source>
</evidence>
<dbReference type="SMART" id="SM00248">
    <property type="entry name" value="ANK"/>
    <property type="match status" value="9"/>
</dbReference>
<feature type="transmembrane region" description="Helical" evidence="14">
    <location>
        <begin position="568"/>
        <end position="587"/>
    </location>
</feature>
<protein>
    <recommendedName>
        <fullName evidence="15">Ion transport domain-containing protein</fullName>
    </recommendedName>
</protein>
<keyword evidence="9 14" id="KW-0472">Membrane</keyword>
<organism evidence="16 17">
    <name type="scientific">Ignelater luminosus</name>
    <name type="common">Cucubano</name>
    <name type="synonym">Pyrophorus luminosus</name>
    <dbReference type="NCBI Taxonomy" id="2038154"/>
    <lineage>
        <taxon>Eukaryota</taxon>
        <taxon>Metazoa</taxon>
        <taxon>Ecdysozoa</taxon>
        <taxon>Arthropoda</taxon>
        <taxon>Hexapoda</taxon>
        <taxon>Insecta</taxon>
        <taxon>Pterygota</taxon>
        <taxon>Neoptera</taxon>
        <taxon>Endopterygota</taxon>
        <taxon>Coleoptera</taxon>
        <taxon>Polyphaga</taxon>
        <taxon>Elateriformia</taxon>
        <taxon>Elateroidea</taxon>
        <taxon>Elateridae</taxon>
        <taxon>Agrypninae</taxon>
        <taxon>Pyrophorini</taxon>
        <taxon>Ignelater</taxon>
    </lineage>
</organism>
<feature type="repeat" description="ANK" evidence="12">
    <location>
        <begin position="231"/>
        <end position="263"/>
    </location>
</feature>
<dbReference type="SUPFAM" id="SSF48403">
    <property type="entry name" value="Ankyrin repeat"/>
    <property type="match status" value="1"/>
</dbReference>
<dbReference type="GO" id="GO:0034703">
    <property type="term" value="C:cation channel complex"/>
    <property type="evidence" value="ECO:0007669"/>
    <property type="project" value="UniProtKB-ARBA"/>
</dbReference>
<evidence type="ECO:0000256" key="12">
    <source>
        <dbReference type="PROSITE-ProRule" id="PRU00023"/>
    </source>
</evidence>
<evidence type="ECO:0000313" key="16">
    <source>
        <dbReference type="EMBL" id="KAF2897095.1"/>
    </source>
</evidence>
<feature type="repeat" description="ANK" evidence="12">
    <location>
        <begin position="198"/>
        <end position="230"/>
    </location>
</feature>
<evidence type="ECO:0000256" key="1">
    <source>
        <dbReference type="ARBA" id="ARBA00004141"/>
    </source>
</evidence>
<evidence type="ECO:0000313" key="17">
    <source>
        <dbReference type="Proteomes" id="UP000801492"/>
    </source>
</evidence>
<keyword evidence="8" id="KW-0406">Ion transport</keyword>
<evidence type="ECO:0000256" key="6">
    <source>
        <dbReference type="ARBA" id="ARBA00022989"/>
    </source>
</evidence>
<keyword evidence="6 14" id="KW-1133">Transmembrane helix</keyword>
<feature type="transmembrane region" description="Helical" evidence="14">
    <location>
        <begin position="599"/>
        <end position="619"/>
    </location>
</feature>
<sequence>MSLRVDRPSVRSVTIGSREPILICEDHHFDHSDTEISISSEEEVGSGSDSDQRVRARPIQLIWEPDAIWNSLLMLEQSESMMEMINNQDFQKLLQCDNDKKTGMLLAAWMGNSNALRFLLNNGASVHVADKDGRTPLHLAASTGSYECVKILLDAGSPPSIWDSARKATPIHCAASQGHLACVKLLIKRGAEVNAGITNRSPLHYAVQSLAADCVKELLEAGAIPNTPQVFTEAPIHVAAALGSSEIIKLLIKHGAAVNVQCGTEKTTALHLAAEDGDLESARLLLDAGAQIMAINSKKQTPLHLATLSQCTETLQLLLSRGADPNASDTDGRTPLHGAIAKASRCDCVRLLLNSGANVNQSDAFGYTPLHLAALNEFSQFVLMLINYGGDVTARTNGGISVLTFITRRTPDVIPKYINKFDSSIKLNDHELGDVDCELKLDFRVLVPTPGKGETELLLNFIEVGHREILKHPLCETFLFLKWRRIRKFFLFSLFYHTLFVSLFTGYTVGVYLRNCPPARSLLDNCSVPYYVHIMGYALICLNILVAGKEIFQIAHNWSVYIKHWENWLQWLIIGSVFLCVFPSSSIDIRSNIRTWQHHVAAIGIFLTWLELMMIVGRFPMFGLYVQMFTTVAINFSKFLLAYSCLLIAFGLCFGVLFANYSAFENLIWGLLKTIIMMSGELEFEDIFYGPGTEILYPITSHIMFFAFVLLVTLILSNLMVGLAVSDIQGLQQSAGLDRLVRQAELVAHLESMLFSRLLRCAPRRLLKFFYKHALLLKSRYHWALYVRPNDPREARIPRDLIKNIYHLVAEQKDKLKIKNRRSNRKSKRRCSHKQVNGCCQHLSVSRLDSNVTNTSNATSVCNENSLQGQIDLLRKEVHDLNKNLLEKIEELHKLKEGNQR</sequence>
<keyword evidence="3" id="KW-0716">Sensory transduction</keyword>
<feature type="coiled-coil region" evidence="13">
    <location>
        <begin position="864"/>
        <end position="895"/>
    </location>
</feature>
<keyword evidence="2" id="KW-0813">Transport</keyword>
<evidence type="ECO:0000259" key="15">
    <source>
        <dbReference type="Pfam" id="PF00520"/>
    </source>
</evidence>
<feature type="repeat" description="ANK" evidence="12">
    <location>
        <begin position="132"/>
        <end position="164"/>
    </location>
</feature>
<comment type="caution">
    <text evidence="16">The sequence shown here is derived from an EMBL/GenBank/DDBJ whole genome shotgun (WGS) entry which is preliminary data.</text>
</comment>
<evidence type="ECO:0000256" key="4">
    <source>
        <dbReference type="ARBA" id="ARBA00022692"/>
    </source>
</evidence>
<feature type="repeat" description="ANK" evidence="12">
    <location>
        <begin position="298"/>
        <end position="330"/>
    </location>
</feature>
<accession>A0A8K0D0H4</accession>
<feature type="repeat" description="ANK" evidence="12">
    <location>
        <begin position="166"/>
        <end position="195"/>
    </location>
</feature>
<feature type="repeat" description="ANK" evidence="12">
    <location>
        <begin position="99"/>
        <end position="131"/>
    </location>
</feature>
<dbReference type="PRINTS" id="PR01415">
    <property type="entry name" value="ANKYRIN"/>
</dbReference>
<evidence type="ECO:0000256" key="14">
    <source>
        <dbReference type="SAM" id="Phobius"/>
    </source>
</evidence>
<evidence type="ECO:0000256" key="3">
    <source>
        <dbReference type="ARBA" id="ARBA00022606"/>
    </source>
</evidence>
<keyword evidence="7 12" id="KW-0040">ANK repeat</keyword>
<dbReference type="InterPro" id="IPR036770">
    <property type="entry name" value="Ankyrin_rpt-contain_sf"/>
</dbReference>
<feature type="transmembrane region" description="Helical" evidence="14">
    <location>
        <begin position="489"/>
        <end position="510"/>
    </location>
</feature>
<dbReference type="Gene3D" id="1.25.40.20">
    <property type="entry name" value="Ankyrin repeat-containing domain"/>
    <property type="match status" value="2"/>
</dbReference>
<feature type="domain" description="Ion transport" evidence="15">
    <location>
        <begin position="499"/>
        <end position="734"/>
    </location>
</feature>
<dbReference type="AlphaFoldDB" id="A0A8K0D0H4"/>
<keyword evidence="11" id="KW-0407">Ion channel</keyword>
<dbReference type="PROSITE" id="PS50088">
    <property type="entry name" value="ANK_REPEAT"/>
    <property type="match status" value="9"/>
</dbReference>
<evidence type="ECO:0000256" key="11">
    <source>
        <dbReference type="ARBA" id="ARBA00023303"/>
    </source>
</evidence>
<keyword evidence="4 14" id="KW-0812">Transmembrane</keyword>